<dbReference type="InterPro" id="IPR008969">
    <property type="entry name" value="CarboxyPept-like_regulatory"/>
</dbReference>
<gene>
    <name evidence="10" type="ORF">BN938_1921</name>
</gene>
<comment type="similarity">
    <text evidence="7">Belongs to the TonB-dependent receptor family.</text>
</comment>
<evidence type="ECO:0000256" key="5">
    <source>
        <dbReference type="ARBA" id="ARBA00023136"/>
    </source>
</evidence>
<dbReference type="eggNOG" id="COG1629">
    <property type="taxonomic scope" value="Bacteria"/>
</dbReference>
<dbReference type="EMBL" id="HG934468">
    <property type="protein sequence ID" value="CDN32000.1"/>
    <property type="molecule type" value="Genomic_DNA"/>
</dbReference>
<evidence type="ECO:0000256" key="1">
    <source>
        <dbReference type="ARBA" id="ARBA00004571"/>
    </source>
</evidence>
<name>A0A060R8X3_9BACT</name>
<sequence>MKKIQLFFVMLFLGCLTAAAQSLTVTGRVTQEDDGSPLVGATIYVKGTNIAQISDVNGAYKITIPAGVQPKILVFSFTGLQTKEVAVLQSGIIDVALLESSQSIDEVIVVGYGTSTRKAFTGTASVVKSDDIKNLQIATITGALQGMASGVISVNSSGQPGSSPDIRIRGIGSFSASSEPLIVLDGIPYNGSIASINPNDVESITVNKDANSTALYGSQAANGVIQIVTKSGRLGKTSVNVTALMGCSSRAVRDYDYLGAEDYMKLTWQSLHNSAKYEGAGGGLSPGAYASNNLIPTLIYNPYGPNHMRPVDEAGNIVEGAKLLYDQDWYKALTQMGKRQEYQVSVNGGVENIRYLISLGVLDEKAILAKSQYTRYSSRIKVDTRPTKWLAFGLNQSLTYSYQNTPLQSGSYLSNVIAFVRRMSSIYPAYQMDKDGGYVLDAQGDKIPDYGEATHPGTQSGNRPVSVNSNPLGTTLLNIDDNTRLMTNSALYGEVQFLKDFKLRSQLGVEYNLLNESSYSNPLVGDGKAYKGRSAKGRRIDISIAWINTLTWDKTFGDHHVNVLIGTSSQDYSVENMSAERKGFEFSGVTQLGYAANIIGANSDRTATRSMSYLARANYDYMNRYHLSLSATKEGTSVFTPQKRWGLFYSVGAAWNVNYEPFWQGISISEWFNNLKVRFSWGTSGNSSVGYFPYMTTYQAGGSYIILKNMSSIVGTLGNRNLGWETQKQLDLGLDLGFLNNNITASITYFDRHSDGLLMSRPLPPSSGYTSIKDNVGEIRNYGLEFDFSARAIQRENFTWTIGFNISQLTNRIISLPDYTKKTDGTQSGIADGHKWFKEGGTRYSWYVKEWAGVDAKTGKPQWWKNVYEKDANGNDVIGADGLKVIKERVPSDNANADYYFAGESLPKMMGGINTQFVIYGVEISAIGSFAVGGKILDYDYAGLMHGFSANKTGCQSVQEAKMAWKNPGDITDVPYLSRTSYSFDASSTRWLVDGSYFRLRNLTVGYDLARIAVVKGMGLRQAKLYCTMDNLITIFGTRGLDPEPGLGGAPDNKSSLMKTISFGLNLSF</sequence>
<dbReference type="InterPro" id="IPR012910">
    <property type="entry name" value="Plug_dom"/>
</dbReference>
<feature type="signal peptide" evidence="8">
    <location>
        <begin position="1"/>
        <end position="20"/>
    </location>
</feature>
<dbReference type="KEGG" id="rbc:BN938_1921"/>
<dbReference type="Gene3D" id="2.170.130.10">
    <property type="entry name" value="TonB-dependent receptor, plug domain"/>
    <property type="match status" value="1"/>
</dbReference>
<dbReference type="STRING" id="1433126.BN938_1921"/>
<feature type="chain" id="PRO_5001585742" evidence="8">
    <location>
        <begin position="21"/>
        <end position="1069"/>
    </location>
</feature>
<keyword evidence="2 7" id="KW-0813">Transport</keyword>
<accession>A0A060R8X3</accession>
<dbReference type="Gene3D" id="2.60.40.1120">
    <property type="entry name" value="Carboxypeptidase-like, regulatory domain"/>
    <property type="match status" value="1"/>
</dbReference>
<reference evidence="10 11" key="1">
    <citation type="journal article" date="2015" name="Genome Announc.">
        <title>Complete Genome Sequence of the Novel Leech Symbiont Mucinivorans hirudinis M3T.</title>
        <authorList>
            <person name="Nelson M.C."/>
            <person name="Bomar L."/>
            <person name="Graf J."/>
        </authorList>
    </citation>
    <scope>NUCLEOTIDE SEQUENCE [LARGE SCALE GENOMIC DNA]</scope>
    <source>
        <strain evidence="11">M3</strain>
    </source>
</reference>
<evidence type="ECO:0000256" key="3">
    <source>
        <dbReference type="ARBA" id="ARBA00022452"/>
    </source>
</evidence>
<dbReference type="GO" id="GO:0009279">
    <property type="term" value="C:cell outer membrane"/>
    <property type="evidence" value="ECO:0007669"/>
    <property type="project" value="UniProtKB-SubCell"/>
</dbReference>
<comment type="subcellular location">
    <subcellularLocation>
        <location evidence="1 7">Cell outer membrane</location>
        <topology evidence="1 7">Multi-pass membrane protein</topology>
    </subcellularLocation>
</comment>
<dbReference type="Pfam" id="PF13715">
    <property type="entry name" value="CarbopepD_reg_2"/>
    <property type="match status" value="1"/>
</dbReference>
<evidence type="ECO:0000313" key="11">
    <source>
        <dbReference type="Proteomes" id="UP000027616"/>
    </source>
</evidence>
<evidence type="ECO:0000256" key="4">
    <source>
        <dbReference type="ARBA" id="ARBA00022692"/>
    </source>
</evidence>
<keyword evidence="6 7" id="KW-0998">Cell outer membrane</keyword>
<evidence type="ECO:0000313" key="10">
    <source>
        <dbReference type="EMBL" id="CDN32000.1"/>
    </source>
</evidence>
<evidence type="ECO:0000256" key="8">
    <source>
        <dbReference type="SAM" id="SignalP"/>
    </source>
</evidence>
<organism evidence="10 11">
    <name type="scientific">Mucinivorans hirudinis</name>
    <dbReference type="NCBI Taxonomy" id="1433126"/>
    <lineage>
        <taxon>Bacteria</taxon>
        <taxon>Pseudomonadati</taxon>
        <taxon>Bacteroidota</taxon>
        <taxon>Bacteroidia</taxon>
        <taxon>Bacteroidales</taxon>
        <taxon>Rikenellaceae</taxon>
        <taxon>Mucinivorans</taxon>
    </lineage>
</organism>
<dbReference type="Pfam" id="PF07715">
    <property type="entry name" value="Plug"/>
    <property type="match status" value="1"/>
</dbReference>
<evidence type="ECO:0000256" key="7">
    <source>
        <dbReference type="PROSITE-ProRule" id="PRU01360"/>
    </source>
</evidence>
<protein>
    <submittedName>
        <fullName evidence="10">SusC/RagA family TonB-linked outer membrane protein</fullName>
    </submittedName>
</protein>
<evidence type="ECO:0000259" key="9">
    <source>
        <dbReference type="Pfam" id="PF07715"/>
    </source>
</evidence>
<dbReference type="Proteomes" id="UP000027616">
    <property type="component" value="Chromosome I"/>
</dbReference>
<keyword evidence="3 7" id="KW-1134">Transmembrane beta strand</keyword>
<dbReference type="SUPFAM" id="SSF49464">
    <property type="entry name" value="Carboxypeptidase regulatory domain-like"/>
    <property type="match status" value="1"/>
</dbReference>
<dbReference type="SUPFAM" id="SSF56935">
    <property type="entry name" value="Porins"/>
    <property type="match status" value="1"/>
</dbReference>
<keyword evidence="4 7" id="KW-0812">Transmembrane</keyword>
<proteinExistence type="inferred from homology"/>
<dbReference type="AlphaFoldDB" id="A0A060R8X3"/>
<keyword evidence="11" id="KW-1185">Reference proteome</keyword>
<dbReference type="NCBIfam" id="TIGR04056">
    <property type="entry name" value="OMP_RagA_SusC"/>
    <property type="match status" value="1"/>
</dbReference>
<dbReference type="InterPro" id="IPR036942">
    <property type="entry name" value="Beta-barrel_TonB_sf"/>
</dbReference>
<dbReference type="InterPro" id="IPR039426">
    <property type="entry name" value="TonB-dep_rcpt-like"/>
</dbReference>
<keyword evidence="5 7" id="KW-0472">Membrane</keyword>
<keyword evidence="8" id="KW-0732">Signal</keyword>
<dbReference type="PATRIC" id="fig|1433126.3.peg.1899"/>
<dbReference type="HOGENOM" id="CLU_004317_0_1_10"/>
<dbReference type="OrthoDB" id="9768177at2"/>
<dbReference type="PROSITE" id="PS51257">
    <property type="entry name" value="PROKAR_LIPOPROTEIN"/>
    <property type="match status" value="1"/>
</dbReference>
<dbReference type="Gene3D" id="2.40.170.20">
    <property type="entry name" value="TonB-dependent receptor, beta-barrel domain"/>
    <property type="match status" value="1"/>
</dbReference>
<evidence type="ECO:0000256" key="2">
    <source>
        <dbReference type="ARBA" id="ARBA00022448"/>
    </source>
</evidence>
<feature type="domain" description="TonB-dependent receptor plug" evidence="9">
    <location>
        <begin position="120"/>
        <end position="224"/>
    </location>
</feature>
<dbReference type="InterPro" id="IPR023996">
    <property type="entry name" value="TonB-dep_OMP_SusC/RagA"/>
</dbReference>
<evidence type="ECO:0000256" key="6">
    <source>
        <dbReference type="ARBA" id="ARBA00023237"/>
    </source>
</evidence>
<dbReference type="PROSITE" id="PS52016">
    <property type="entry name" value="TONB_DEPENDENT_REC_3"/>
    <property type="match status" value="1"/>
</dbReference>
<dbReference type="InterPro" id="IPR037066">
    <property type="entry name" value="Plug_dom_sf"/>
</dbReference>